<keyword evidence="1" id="KW-1133">Transmembrane helix</keyword>
<dbReference type="EMBL" id="PVSR01000004">
    <property type="protein sequence ID" value="PRW64433.1"/>
    <property type="molecule type" value="Genomic_DNA"/>
</dbReference>
<sequence>MAENGSRSRWFGPRFSALLVAVILLGYLVLMGSRALTMLLSGKPVVMLLGAAVLVLPILGAVLVVDQLRFGMSTQRLAARLAEEGRLPDHSHLPLRPSGRVRRDAADAWFEQKRAELEETPRDWRAWYALAQAYDLAGDRNRGRKAMRKAIDLERCEGTET</sequence>
<proteinExistence type="predicted"/>
<protein>
    <recommendedName>
        <fullName evidence="4">Tetratricopeptide repeat protein</fullName>
    </recommendedName>
</protein>
<dbReference type="RefSeq" id="WP_106112880.1">
    <property type="nucleotide sequence ID" value="NZ_PVSR01000004.1"/>
</dbReference>
<feature type="transmembrane region" description="Helical" evidence="1">
    <location>
        <begin position="45"/>
        <end position="65"/>
    </location>
</feature>
<comment type="caution">
    <text evidence="2">The sequence shown here is derived from an EMBL/GenBank/DDBJ whole genome shotgun (WGS) entry which is preliminary data.</text>
</comment>
<dbReference type="Proteomes" id="UP000239352">
    <property type="component" value="Unassembled WGS sequence"/>
</dbReference>
<dbReference type="AlphaFoldDB" id="A0A2T0GZH1"/>
<name>A0A2T0GZH1_ACTMO</name>
<evidence type="ECO:0000313" key="3">
    <source>
        <dbReference type="Proteomes" id="UP000239352"/>
    </source>
</evidence>
<gene>
    <name evidence="2" type="ORF">CEP50_05830</name>
</gene>
<dbReference type="STRING" id="1050202.GCA_000384035_02199"/>
<dbReference type="InParanoid" id="A0A2T0GZH1"/>
<evidence type="ECO:0008006" key="4">
    <source>
        <dbReference type="Google" id="ProtNLM"/>
    </source>
</evidence>
<evidence type="ECO:0000256" key="1">
    <source>
        <dbReference type="SAM" id="Phobius"/>
    </source>
</evidence>
<keyword evidence="3" id="KW-1185">Reference proteome</keyword>
<keyword evidence="1" id="KW-0472">Membrane</keyword>
<feature type="transmembrane region" description="Helical" evidence="1">
    <location>
        <begin position="12"/>
        <end position="33"/>
    </location>
</feature>
<organism evidence="2 3">
    <name type="scientific">Actinopolyspora mortivallis</name>
    <dbReference type="NCBI Taxonomy" id="33906"/>
    <lineage>
        <taxon>Bacteria</taxon>
        <taxon>Bacillati</taxon>
        <taxon>Actinomycetota</taxon>
        <taxon>Actinomycetes</taxon>
        <taxon>Actinopolysporales</taxon>
        <taxon>Actinopolysporaceae</taxon>
        <taxon>Actinopolyspora</taxon>
    </lineage>
</organism>
<reference evidence="2 3" key="1">
    <citation type="submission" date="2018-03" db="EMBL/GenBank/DDBJ databases">
        <title>Actinopolyspora mortivallis from Sahara, screening for active biomolecules.</title>
        <authorList>
            <person name="Selama O."/>
            <person name="Wellington E.M.H."/>
            <person name="Hacene H."/>
        </authorList>
    </citation>
    <scope>NUCLEOTIDE SEQUENCE [LARGE SCALE GENOMIC DNA]</scope>
    <source>
        <strain evidence="2 3">M5A</strain>
    </source>
</reference>
<accession>A0A2T0GZH1</accession>
<keyword evidence="1" id="KW-0812">Transmembrane</keyword>
<evidence type="ECO:0000313" key="2">
    <source>
        <dbReference type="EMBL" id="PRW64433.1"/>
    </source>
</evidence>